<name>A0A4V2RE56_9BACI</name>
<comment type="caution">
    <text evidence="1">The sequence shown here is derived from an EMBL/GenBank/DDBJ whole genome shotgun (WGS) entry which is preliminary data.</text>
</comment>
<evidence type="ECO:0000313" key="1">
    <source>
        <dbReference type="EMBL" id="TCN27380.1"/>
    </source>
</evidence>
<reference evidence="1 2" key="1">
    <citation type="journal article" date="2015" name="Stand. Genomic Sci.">
        <title>Genomic Encyclopedia of Bacterial and Archaeal Type Strains, Phase III: the genomes of soil and plant-associated and newly described type strains.</title>
        <authorList>
            <person name="Whitman W.B."/>
            <person name="Woyke T."/>
            <person name="Klenk H.P."/>
            <person name="Zhou Y."/>
            <person name="Lilburn T.G."/>
            <person name="Beck B.J."/>
            <person name="De Vos P."/>
            <person name="Vandamme P."/>
            <person name="Eisen J.A."/>
            <person name="Garrity G."/>
            <person name="Hugenholtz P."/>
            <person name="Kyrpides N.C."/>
        </authorList>
    </citation>
    <scope>NUCLEOTIDE SEQUENCE [LARGE SCALE GENOMIC DNA]</scope>
    <source>
        <strain evidence="1 2">CV53</strain>
    </source>
</reference>
<gene>
    <name evidence="1" type="ORF">EV146_102330</name>
</gene>
<protein>
    <submittedName>
        <fullName evidence="1">Uncharacterized protein</fullName>
    </submittedName>
</protein>
<keyword evidence="2" id="KW-1185">Reference proteome</keyword>
<dbReference type="EMBL" id="SLVV01000002">
    <property type="protein sequence ID" value="TCN27380.1"/>
    <property type="molecule type" value="Genomic_DNA"/>
</dbReference>
<sequence>MKCRIYRCNCRKVWSVQTRRGKITAQSILLTGEWTTELRPDRNCNPKGFVTTLQSRDIILDPDLGLVKPFEKASKLIYDKHLVEFNIRQGKYLFFAEDGSCYILKRC</sequence>
<accession>A0A4V2RE56</accession>
<organism evidence="1 2">
    <name type="scientific">Mesobacillus foraminis</name>
    <dbReference type="NCBI Taxonomy" id="279826"/>
    <lineage>
        <taxon>Bacteria</taxon>
        <taxon>Bacillati</taxon>
        <taxon>Bacillota</taxon>
        <taxon>Bacilli</taxon>
        <taxon>Bacillales</taxon>
        <taxon>Bacillaceae</taxon>
        <taxon>Mesobacillus</taxon>
    </lineage>
</organism>
<dbReference type="RefSeq" id="WP_132002173.1">
    <property type="nucleotide sequence ID" value="NZ_JABUHM010000001.1"/>
</dbReference>
<proteinExistence type="predicted"/>
<evidence type="ECO:0000313" key="2">
    <source>
        <dbReference type="Proteomes" id="UP000295689"/>
    </source>
</evidence>
<dbReference type="AlphaFoldDB" id="A0A4V2RE56"/>
<dbReference type="Proteomes" id="UP000295689">
    <property type="component" value="Unassembled WGS sequence"/>
</dbReference>